<dbReference type="InterPro" id="IPR007055">
    <property type="entry name" value="BON_dom"/>
</dbReference>
<evidence type="ECO:0000259" key="4">
    <source>
        <dbReference type="Pfam" id="PF00263"/>
    </source>
</evidence>
<feature type="domain" description="BON" evidence="5">
    <location>
        <begin position="100"/>
        <end position="153"/>
    </location>
</feature>
<dbReference type="Pfam" id="PF04972">
    <property type="entry name" value="BON"/>
    <property type="match status" value="1"/>
</dbReference>
<feature type="signal peptide" evidence="3">
    <location>
        <begin position="1"/>
        <end position="20"/>
    </location>
</feature>
<dbReference type="PRINTS" id="PR00811">
    <property type="entry name" value="BCTERIALGSPD"/>
</dbReference>
<feature type="domain" description="Pilus formation protein N-terminal" evidence="6">
    <location>
        <begin position="27"/>
        <end position="96"/>
    </location>
</feature>
<name>A0A511QS36_9VIBR</name>
<dbReference type="Pfam" id="PF13629">
    <property type="entry name" value="T2SS-T3SS_pil_N"/>
    <property type="match status" value="1"/>
</dbReference>
<evidence type="ECO:0000256" key="3">
    <source>
        <dbReference type="SAM" id="SignalP"/>
    </source>
</evidence>
<dbReference type="OrthoDB" id="9775455at2"/>
<gene>
    <name evidence="7" type="ORF">VSU01S_24030</name>
</gene>
<reference evidence="7 8" key="1">
    <citation type="submission" date="2019-07" db="EMBL/GenBank/DDBJ databases">
        <title>Whole genome shotgun sequence of Vibrio superstes NBRC 103154.</title>
        <authorList>
            <person name="Hosoyama A."/>
            <person name="Uohara A."/>
            <person name="Ohji S."/>
            <person name="Ichikawa N."/>
        </authorList>
    </citation>
    <scope>NUCLEOTIDE SEQUENCE [LARGE SCALE GENOMIC DNA]</scope>
    <source>
        <strain evidence="7 8">NBRC 103154</strain>
    </source>
</reference>
<dbReference type="InterPro" id="IPR050810">
    <property type="entry name" value="Bact_Secretion_Sys_Channel"/>
</dbReference>
<organism evidence="7 8">
    <name type="scientific">Vibrio superstes NBRC 103154</name>
    <dbReference type="NCBI Taxonomy" id="1219062"/>
    <lineage>
        <taxon>Bacteria</taxon>
        <taxon>Pseudomonadati</taxon>
        <taxon>Pseudomonadota</taxon>
        <taxon>Gammaproteobacteria</taxon>
        <taxon>Vibrionales</taxon>
        <taxon>Vibrionaceae</taxon>
        <taxon>Vibrio</taxon>
    </lineage>
</organism>
<dbReference type="InterPro" id="IPR001775">
    <property type="entry name" value="GspD/PilQ"/>
</dbReference>
<protein>
    <submittedName>
        <fullName evidence="7">Pilus assembly protein CpaC</fullName>
    </submittedName>
</protein>
<feature type="chain" id="PRO_5021752090" evidence="3">
    <location>
        <begin position="21"/>
        <end position="488"/>
    </location>
</feature>
<dbReference type="GO" id="GO:0009306">
    <property type="term" value="P:protein secretion"/>
    <property type="evidence" value="ECO:0007669"/>
    <property type="project" value="InterPro"/>
</dbReference>
<dbReference type="InterPro" id="IPR032789">
    <property type="entry name" value="T2SS-T3SS_pil_N"/>
</dbReference>
<proteinExistence type="inferred from homology"/>
<dbReference type="Pfam" id="PF00263">
    <property type="entry name" value="Secretin"/>
    <property type="match status" value="1"/>
</dbReference>
<keyword evidence="8" id="KW-1185">Reference proteome</keyword>
<sequence>MKRIFAFFISLVILIPTSVASTTLSGNTITIPQHKSTHVKISGKAKRVSLGDPAVLDIVMLKADELFLIGKKLGSTNLSAWDAQGRLIESLNIEVTHDLNNLKAKLYEFLPEEKIQVHSAQDKLILSGLISSQEKMNIAVKVAQTYSGGQAVNASDKDAGQAESGVINLMTIGGAQQVMLEVTVAEVQRSLVRRFDSNFRFFQQSGDFTWGLTNGGGGLGEAGGSILPIVDSLGTSNFGLLGGLVDSNTLFTFALDIAKETGVAKVLAEPNLTTLSGSEAKFLAGGEFPIPIPSDDGIGIEYKEYGVSVQFTPIVLSDQKINLELAVDVSEVASSGALTYDPGDVNAAYIVPPLTKRSASSTIELADGQTIGIAGLLNENSRDAASEMPGIGDIPVLGNLFKSKSYVSGETELVILVTPRLAKPLDRDKIALPTDAFVEPTDMEFYLIGKSAYLDNERVKPKQEQESTERVQASTASGGSEGQFGHSL</sequence>
<dbReference type="EMBL" id="BJXK01000009">
    <property type="protein sequence ID" value="GEM80158.1"/>
    <property type="molecule type" value="Genomic_DNA"/>
</dbReference>
<dbReference type="InterPro" id="IPR004846">
    <property type="entry name" value="T2SS/T3SS_dom"/>
</dbReference>
<dbReference type="Proteomes" id="UP000321113">
    <property type="component" value="Unassembled WGS sequence"/>
</dbReference>
<dbReference type="PANTHER" id="PTHR30332:SF17">
    <property type="entry name" value="TYPE IV PILIATION SYSTEM PROTEIN DR_0774-RELATED"/>
    <property type="match status" value="1"/>
</dbReference>
<accession>A0A511QS36</accession>
<evidence type="ECO:0000313" key="8">
    <source>
        <dbReference type="Proteomes" id="UP000321113"/>
    </source>
</evidence>
<evidence type="ECO:0000313" key="7">
    <source>
        <dbReference type="EMBL" id="GEM80158.1"/>
    </source>
</evidence>
<dbReference type="RefSeq" id="WP_119009815.1">
    <property type="nucleotide sequence ID" value="NZ_BJXK01000009.1"/>
</dbReference>
<dbReference type="PANTHER" id="PTHR30332">
    <property type="entry name" value="PROBABLE GENERAL SECRETION PATHWAY PROTEIN D"/>
    <property type="match status" value="1"/>
</dbReference>
<feature type="region of interest" description="Disordered" evidence="2">
    <location>
        <begin position="458"/>
        <end position="488"/>
    </location>
</feature>
<dbReference type="AlphaFoldDB" id="A0A511QS36"/>
<comment type="caution">
    <text evidence="7">The sequence shown here is derived from an EMBL/GenBank/DDBJ whole genome shotgun (WGS) entry which is preliminary data.</text>
</comment>
<comment type="similarity">
    <text evidence="1">Belongs to the bacterial secretin family.</text>
</comment>
<evidence type="ECO:0000259" key="5">
    <source>
        <dbReference type="Pfam" id="PF04972"/>
    </source>
</evidence>
<evidence type="ECO:0000256" key="2">
    <source>
        <dbReference type="SAM" id="MobiDB-lite"/>
    </source>
</evidence>
<feature type="domain" description="Type II/III secretion system secretin-like" evidence="4">
    <location>
        <begin position="259"/>
        <end position="421"/>
    </location>
</feature>
<evidence type="ECO:0000256" key="1">
    <source>
        <dbReference type="RuleBase" id="RU004003"/>
    </source>
</evidence>
<keyword evidence="3" id="KW-0732">Signal</keyword>
<evidence type="ECO:0000259" key="6">
    <source>
        <dbReference type="Pfam" id="PF13629"/>
    </source>
</evidence>
<dbReference type="GO" id="GO:0015627">
    <property type="term" value="C:type II protein secretion system complex"/>
    <property type="evidence" value="ECO:0007669"/>
    <property type="project" value="TreeGrafter"/>
</dbReference>
<feature type="compositionally biased region" description="Basic and acidic residues" evidence="2">
    <location>
        <begin position="458"/>
        <end position="469"/>
    </location>
</feature>